<dbReference type="GO" id="GO:0005975">
    <property type="term" value="P:carbohydrate metabolic process"/>
    <property type="evidence" value="ECO:0007669"/>
    <property type="project" value="UniProtKB-ARBA"/>
</dbReference>
<dbReference type="EMBL" id="FNBD01000007">
    <property type="protein sequence ID" value="SDF07046.1"/>
    <property type="molecule type" value="Genomic_DNA"/>
</dbReference>
<dbReference type="InterPro" id="IPR014895">
    <property type="entry name" value="Alginate_lyase_2"/>
</dbReference>
<reference evidence="4" key="1">
    <citation type="submission" date="2016-10" db="EMBL/GenBank/DDBJ databases">
        <authorList>
            <person name="Varghese N."/>
            <person name="Submissions S."/>
        </authorList>
    </citation>
    <scope>NUCLEOTIDE SEQUENCE [LARGE SCALE GENOMIC DNA]</scope>
    <source>
        <strain evidence="4">DSM 24729</strain>
    </source>
</reference>
<organism evidence="3 4">
    <name type="scientific">Cellulophaga baltica</name>
    <dbReference type="NCBI Taxonomy" id="76594"/>
    <lineage>
        <taxon>Bacteria</taxon>
        <taxon>Pseudomonadati</taxon>
        <taxon>Bacteroidota</taxon>
        <taxon>Flavobacteriia</taxon>
        <taxon>Flavobacteriales</taxon>
        <taxon>Flavobacteriaceae</taxon>
        <taxon>Cellulophaga</taxon>
    </lineage>
</organism>
<sequence length="315" mass="35346">MLKSLGTTFFKFFIAIAILGANVNCSDKGSPLEEDTSAAEEMETPVEEVEEPEDPTVPEDDTTPDETSGTAKIPADLMANCAQWKITYPDGTEDKTLCDEDNNEYFYVNEAKNGIVFRAPIRSTNNTTTNSTYIRSELRERTEDGTADIYWTTTGTHVVYVKQAFTQLPINKSHVVGTQIHGDKEAGIDDAMVLRLEDAHLFLSFNGNKLRTDVTIKTDYNLGTNHEVIFEVIDGKHYCYYSEDGDLKANYENGTATQYLVLDEGNAVLMDLDYDQSYFKIGNYTQSNSEKEGSDTDDPLNYGEVVVYDFFAKHF</sequence>
<feature type="region of interest" description="Disordered" evidence="1">
    <location>
        <begin position="28"/>
        <end position="72"/>
    </location>
</feature>
<dbReference type="eggNOG" id="COG3291">
    <property type="taxonomic scope" value="Bacteria"/>
</dbReference>
<feature type="domain" description="Alginate lyase 2" evidence="2">
    <location>
        <begin position="82"/>
        <end position="310"/>
    </location>
</feature>
<evidence type="ECO:0000313" key="4">
    <source>
        <dbReference type="Proteomes" id="UP000182114"/>
    </source>
</evidence>
<dbReference type="InterPro" id="IPR013320">
    <property type="entry name" value="ConA-like_dom_sf"/>
</dbReference>
<dbReference type="Proteomes" id="UP000182114">
    <property type="component" value="Unassembled WGS sequence"/>
</dbReference>
<feature type="compositionally biased region" description="Acidic residues" evidence="1">
    <location>
        <begin position="32"/>
        <end position="64"/>
    </location>
</feature>
<keyword evidence="4" id="KW-1185">Reference proteome</keyword>
<name>A0A1G7I3K7_9FLAO</name>
<keyword evidence="3" id="KW-0456">Lyase</keyword>
<protein>
    <submittedName>
        <fullName evidence="3">Alginate lyase</fullName>
    </submittedName>
</protein>
<dbReference type="RefSeq" id="WP_074538595.1">
    <property type="nucleotide sequence ID" value="NZ_FNBD01000007.1"/>
</dbReference>
<dbReference type="AlphaFoldDB" id="A0A1G7I3K7"/>
<dbReference type="Pfam" id="PF08787">
    <property type="entry name" value="Alginate_lyase2"/>
    <property type="match status" value="1"/>
</dbReference>
<evidence type="ECO:0000259" key="2">
    <source>
        <dbReference type="Pfam" id="PF08787"/>
    </source>
</evidence>
<gene>
    <name evidence="3" type="ORF">SAMN04487992_10718</name>
</gene>
<dbReference type="GO" id="GO:0016829">
    <property type="term" value="F:lyase activity"/>
    <property type="evidence" value="ECO:0007669"/>
    <property type="project" value="UniProtKB-KW"/>
</dbReference>
<proteinExistence type="predicted"/>
<accession>A0A1G7I3K7</accession>
<dbReference type="Gene3D" id="2.60.120.200">
    <property type="match status" value="1"/>
</dbReference>
<evidence type="ECO:0000313" key="3">
    <source>
        <dbReference type="EMBL" id="SDF07046.1"/>
    </source>
</evidence>
<dbReference type="SUPFAM" id="SSF49899">
    <property type="entry name" value="Concanavalin A-like lectins/glucanases"/>
    <property type="match status" value="1"/>
</dbReference>
<dbReference type="GO" id="GO:0004553">
    <property type="term" value="F:hydrolase activity, hydrolyzing O-glycosyl compounds"/>
    <property type="evidence" value="ECO:0007669"/>
    <property type="project" value="UniProtKB-ARBA"/>
</dbReference>
<evidence type="ECO:0000256" key="1">
    <source>
        <dbReference type="SAM" id="MobiDB-lite"/>
    </source>
</evidence>